<evidence type="ECO:0000256" key="1">
    <source>
        <dbReference type="ARBA" id="ARBA00004138"/>
    </source>
</evidence>
<comment type="caution">
    <text evidence="13">Lacks conserved residue(s) required for the propagation of feature annotation.</text>
</comment>
<dbReference type="PRINTS" id="PR00500">
    <property type="entry name" value="POLYCYSTIN1"/>
</dbReference>
<dbReference type="InterPro" id="IPR000203">
    <property type="entry name" value="GPS"/>
</dbReference>
<dbReference type="PROSITE" id="PS50095">
    <property type="entry name" value="PLAT"/>
    <property type="match status" value="1"/>
</dbReference>
<dbReference type="InterPro" id="IPR001611">
    <property type="entry name" value="Leu-rich_rpt"/>
</dbReference>
<evidence type="ECO:0000259" key="18">
    <source>
        <dbReference type="PROSITE" id="PS50093"/>
    </source>
</evidence>
<dbReference type="InterPro" id="IPR001304">
    <property type="entry name" value="C-type_lectin-like"/>
</dbReference>
<dbReference type="Pfam" id="PF20519">
    <property type="entry name" value="Polycystin_dom"/>
    <property type="match status" value="1"/>
</dbReference>
<evidence type="ECO:0000256" key="4">
    <source>
        <dbReference type="ARBA" id="ARBA00022475"/>
    </source>
</evidence>
<dbReference type="InterPro" id="IPR000601">
    <property type="entry name" value="PKD_dom"/>
</dbReference>
<feature type="domain" description="PKD" evidence="18">
    <location>
        <begin position="2011"/>
        <end position="2079"/>
    </location>
</feature>
<feature type="compositionally biased region" description="Polar residues" evidence="14">
    <location>
        <begin position="3563"/>
        <end position="3586"/>
    </location>
</feature>
<dbReference type="Pfam" id="PF02010">
    <property type="entry name" value="REJ"/>
    <property type="match status" value="1"/>
</dbReference>
<comment type="subcellular location">
    <subcellularLocation>
        <location evidence="2">Cell membrane</location>
        <topology evidence="2">Multi-pass membrane protein</topology>
    </subcellularLocation>
    <subcellularLocation>
        <location evidence="1">Cell projection</location>
        <location evidence="1">Cilium</location>
    </subcellularLocation>
</comment>
<dbReference type="PANTHER" id="PTHR46730">
    <property type="entry name" value="POLYCYSTIN-1"/>
    <property type="match status" value="1"/>
</dbReference>
<dbReference type="PANTHER" id="PTHR46730:SF2">
    <property type="entry name" value="POLYCYSTIN-1 ISOFORM X1"/>
    <property type="match status" value="1"/>
</dbReference>
<dbReference type="PROSITE" id="PS50093">
    <property type="entry name" value="PKD"/>
    <property type="match status" value="7"/>
</dbReference>
<dbReference type="InterPro" id="IPR022409">
    <property type="entry name" value="PKD/Chitinase_dom"/>
</dbReference>
<feature type="compositionally biased region" description="Polar residues" evidence="14">
    <location>
        <begin position="4578"/>
        <end position="4595"/>
    </location>
</feature>
<feature type="transmembrane region" description="Helical" evidence="15">
    <location>
        <begin position="4075"/>
        <end position="4095"/>
    </location>
</feature>
<dbReference type="InterPro" id="IPR046791">
    <property type="entry name" value="Polycystin_dom"/>
</dbReference>
<dbReference type="PROSITE" id="PS51111">
    <property type="entry name" value="REJ"/>
    <property type="match status" value="1"/>
</dbReference>
<keyword evidence="7 16" id="KW-0732">Signal</keyword>
<feature type="domain" description="C-type lectin" evidence="17">
    <location>
        <begin position="437"/>
        <end position="559"/>
    </location>
</feature>
<dbReference type="InterPro" id="IPR000483">
    <property type="entry name" value="Cys-rich_flank_reg_C"/>
</dbReference>
<dbReference type="SMART" id="SM00034">
    <property type="entry name" value="CLECT"/>
    <property type="match status" value="1"/>
</dbReference>
<dbReference type="PROSITE" id="PS50041">
    <property type="entry name" value="C_TYPE_LECTIN_2"/>
    <property type="match status" value="1"/>
</dbReference>
<keyword evidence="11 15" id="KW-0472">Membrane</keyword>
<evidence type="ECO:0000259" key="20">
    <source>
        <dbReference type="PROSITE" id="PS51111"/>
    </source>
</evidence>
<evidence type="ECO:0000313" key="22">
    <source>
        <dbReference type="Proteomes" id="UP001642483"/>
    </source>
</evidence>
<dbReference type="InterPro" id="IPR014010">
    <property type="entry name" value="REJ_dom"/>
</dbReference>
<dbReference type="Pfam" id="PF01477">
    <property type="entry name" value="PLAT"/>
    <property type="match status" value="1"/>
</dbReference>
<feature type="transmembrane region" description="Helical" evidence="15">
    <location>
        <begin position="4116"/>
        <end position="4136"/>
    </location>
</feature>
<comment type="caution">
    <text evidence="21">The sequence shown here is derived from an EMBL/GenBank/DDBJ whole genome shotgun (WGS) entry which is preliminary data.</text>
</comment>
<feature type="transmembrane region" description="Helical" evidence="15">
    <location>
        <begin position="4270"/>
        <end position="4295"/>
    </location>
</feature>
<dbReference type="InterPro" id="IPR003591">
    <property type="entry name" value="Leu-rich_rpt_typical-subtyp"/>
</dbReference>
<evidence type="ECO:0000259" key="19">
    <source>
        <dbReference type="PROSITE" id="PS50095"/>
    </source>
</evidence>
<dbReference type="SUPFAM" id="SSF49299">
    <property type="entry name" value="PKD domain"/>
    <property type="match status" value="9"/>
</dbReference>
<proteinExistence type="inferred from homology"/>
<dbReference type="CDD" id="cd00037">
    <property type="entry name" value="CLECT"/>
    <property type="match status" value="1"/>
</dbReference>
<evidence type="ECO:0000256" key="7">
    <source>
        <dbReference type="ARBA" id="ARBA00022729"/>
    </source>
</evidence>
<dbReference type="SUPFAM" id="SSF52058">
    <property type="entry name" value="L domain-like"/>
    <property type="match status" value="1"/>
</dbReference>
<evidence type="ECO:0000313" key="21">
    <source>
        <dbReference type="EMBL" id="CAK8694950.1"/>
    </source>
</evidence>
<dbReference type="PROSITE" id="PS51450">
    <property type="entry name" value="LRR"/>
    <property type="match status" value="1"/>
</dbReference>
<feature type="compositionally biased region" description="Polar residues" evidence="14">
    <location>
        <begin position="4476"/>
        <end position="4489"/>
    </location>
</feature>
<evidence type="ECO:0000256" key="10">
    <source>
        <dbReference type="ARBA" id="ARBA00023069"/>
    </source>
</evidence>
<evidence type="ECO:0000259" key="17">
    <source>
        <dbReference type="PROSITE" id="PS50041"/>
    </source>
</evidence>
<dbReference type="InterPro" id="IPR013783">
    <property type="entry name" value="Ig-like_fold"/>
</dbReference>
<dbReference type="InterPro" id="IPR032675">
    <property type="entry name" value="LRR_dom_sf"/>
</dbReference>
<feature type="domain" description="PLAT" evidence="19">
    <location>
        <begin position="3270"/>
        <end position="3385"/>
    </location>
</feature>
<feature type="compositionally biased region" description="Basic and acidic residues" evidence="14">
    <location>
        <begin position="4559"/>
        <end position="4573"/>
    </location>
</feature>
<feature type="transmembrane region" description="Helical" evidence="15">
    <location>
        <begin position="3431"/>
        <end position="3449"/>
    </location>
</feature>
<dbReference type="SMART" id="SM00089">
    <property type="entry name" value="PKD"/>
    <property type="match status" value="10"/>
</dbReference>
<keyword evidence="4" id="KW-1003">Cell membrane</keyword>
<dbReference type="InterPro" id="IPR001024">
    <property type="entry name" value="PLAT/LH2_dom"/>
</dbReference>
<dbReference type="InterPro" id="IPR036392">
    <property type="entry name" value="PLAT/LH2_dom_sf"/>
</dbReference>
<keyword evidence="5" id="KW-0433">Leucine-rich repeat</keyword>
<dbReference type="InterPro" id="IPR016187">
    <property type="entry name" value="CTDL_fold"/>
</dbReference>
<evidence type="ECO:0000256" key="9">
    <source>
        <dbReference type="ARBA" id="ARBA00022989"/>
    </source>
</evidence>
<dbReference type="Pfam" id="PF00801">
    <property type="entry name" value="PKD"/>
    <property type="match status" value="5"/>
</dbReference>
<dbReference type="Pfam" id="PF13855">
    <property type="entry name" value="LRR_8"/>
    <property type="match status" value="1"/>
</dbReference>
<dbReference type="EMBL" id="CAWYQH010000141">
    <property type="protein sequence ID" value="CAK8694950.1"/>
    <property type="molecule type" value="Genomic_DNA"/>
</dbReference>
<feature type="domain" description="PKD" evidence="18">
    <location>
        <begin position="1832"/>
        <end position="1895"/>
    </location>
</feature>
<evidence type="ECO:0000256" key="6">
    <source>
        <dbReference type="ARBA" id="ARBA00022692"/>
    </source>
</evidence>
<evidence type="ECO:0000256" key="11">
    <source>
        <dbReference type="ARBA" id="ARBA00023136"/>
    </source>
</evidence>
<feature type="region of interest" description="Disordered" evidence="14">
    <location>
        <begin position="3563"/>
        <end position="3613"/>
    </location>
</feature>
<feature type="transmembrane region" description="Helical" evidence="15">
    <location>
        <begin position="4161"/>
        <end position="4187"/>
    </location>
</feature>
<keyword evidence="9 15" id="KW-1133">Transmembrane helix</keyword>
<dbReference type="SUPFAM" id="SSF56436">
    <property type="entry name" value="C-type lectin-like"/>
    <property type="match status" value="1"/>
</dbReference>
<feature type="transmembrane region" description="Helical" evidence="15">
    <location>
        <begin position="3821"/>
        <end position="3841"/>
    </location>
</feature>
<dbReference type="SUPFAM" id="SSF49723">
    <property type="entry name" value="Lipase/lipooxygenase domain (PLAT/LH2 domain)"/>
    <property type="match status" value="1"/>
</dbReference>
<dbReference type="Gene3D" id="2.60.40.10">
    <property type="entry name" value="Immunoglobulins"/>
    <property type="match status" value="5"/>
</dbReference>
<dbReference type="InterPro" id="IPR000434">
    <property type="entry name" value="PC1"/>
</dbReference>
<evidence type="ECO:0000256" key="14">
    <source>
        <dbReference type="SAM" id="MobiDB-lite"/>
    </source>
</evidence>
<comment type="similarity">
    <text evidence="3">Belongs to the polycystin family.</text>
</comment>
<evidence type="ECO:0000256" key="12">
    <source>
        <dbReference type="ARBA" id="ARBA00023273"/>
    </source>
</evidence>
<evidence type="ECO:0000256" key="2">
    <source>
        <dbReference type="ARBA" id="ARBA00004651"/>
    </source>
</evidence>
<evidence type="ECO:0000256" key="5">
    <source>
        <dbReference type="ARBA" id="ARBA00022614"/>
    </source>
</evidence>
<dbReference type="InterPro" id="IPR016186">
    <property type="entry name" value="C-type_lectin-like/link_sf"/>
</dbReference>
<protein>
    <recommendedName>
        <fullName evidence="23">Polycystin-1</fullName>
    </recommendedName>
</protein>
<feature type="compositionally biased region" description="Polar residues" evidence="14">
    <location>
        <begin position="4526"/>
        <end position="4542"/>
    </location>
</feature>
<dbReference type="Gene3D" id="2.60.60.20">
    <property type="entry name" value="PLAT/LH2 domain"/>
    <property type="match status" value="1"/>
</dbReference>
<feature type="domain" description="PKD" evidence="18">
    <location>
        <begin position="1542"/>
        <end position="1614"/>
    </location>
</feature>
<dbReference type="InterPro" id="IPR035986">
    <property type="entry name" value="PKD_dom_sf"/>
</dbReference>
<feature type="domain" description="PKD" evidence="18">
    <location>
        <begin position="1204"/>
        <end position="1267"/>
    </location>
</feature>
<dbReference type="Pfam" id="PF08016">
    <property type="entry name" value="PKD_channel"/>
    <property type="match status" value="1"/>
</dbReference>
<dbReference type="CDD" id="cd00146">
    <property type="entry name" value="PKD"/>
    <property type="match status" value="2"/>
</dbReference>
<gene>
    <name evidence="21" type="ORF">CVLEPA_LOCUS28272</name>
</gene>
<feature type="transmembrane region" description="Helical" evidence="15">
    <location>
        <begin position="4207"/>
        <end position="4229"/>
    </location>
</feature>
<dbReference type="Gene3D" id="1.10.287.70">
    <property type="match status" value="1"/>
</dbReference>
<evidence type="ECO:0000256" key="3">
    <source>
        <dbReference type="ARBA" id="ARBA00007200"/>
    </source>
</evidence>
<reference evidence="21 22" key="1">
    <citation type="submission" date="2024-02" db="EMBL/GenBank/DDBJ databases">
        <authorList>
            <person name="Daric V."/>
            <person name="Darras S."/>
        </authorList>
    </citation>
    <scope>NUCLEOTIDE SEQUENCE [LARGE SCALE GENOMIC DNA]</scope>
</reference>
<dbReference type="InterPro" id="IPR002859">
    <property type="entry name" value="PKD/REJ-like"/>
</dbReference>
<feature type="domain" description="PKD" evidence="18">
    <location>
        <begin position="329"/>
        <end position="382"/>
    </location>
</feature>
<dbReference type="Gene3D" id="3.10.100.10">
    <property type="entry name" value="Mannose-Binding Protein A, subunit A"/>
    <property type="match status" value="1"/>
</dbReference>
<feature type="chain" id="PRO_5047239276" description="Polycystin-1" evidence="16">
    <location>
        <begin position="26"/>
        <end position="4595"/>
    </location>
</feature>
<feature type="region of interest" description="Disordered" evidence="14">
    <location>
        <begin position="4476"/>
        <end position="4507"/>
    </location>
</feature>
<feature type="transmembrane region" description="Helical" evidence="15">
    <location>
        <begin position="3737"/>
        <end position="3765"/>
    </location>
</feature>
<dbReference type="SMART" id="SM00082">
    <property type="entry name" value="LRRCT"/>
    <property type="match status" value="1"/>
</dbReference>
<dbReference type="SMART" id="SM00369">
    <property type="entry name" value="LRR_TYP"/>
    <property type="match status" value="3"/>
</dbReference>
<dbReference type="SMART" id="SM00308">
    <property type="entry name" value="LH2"/>
    <property type="match status" value="1"/>
</dbReference>
<feature type="domain" description="REJ" evidence="20">
    <location>
        <begin position="2250"/>
        <end position="2957"/>
    </location>
</feature>
<dbReference type="Gene3D" id="3.80.10.10">
    <property type="entry name" value="Ribonuclease Inhibitor"/>
    <property type="match status" value="1"/>
</dbReference>
<feature type="transmembrane region" description="Helical" evidence="15">
    <location>
        <begin position="3469"/>
        <end position="3490"/>
    </location>
</feature>
<dbReference type="InterPro" id="IPR013122">
    <property type="entry name" value="PKD1_2_channel"/>
</dbReference>
<keyword evidence="8" id="KW-0677">Repeat</keyword>
<keyword evidence="12" id="KW-0966">Cell projection</keyword>
<accession>A0ABP0GXF6</accession>
<evidence type="ECO:0008006" key="23">
    <source>
        <dbReference type="Google" id="ProtNLM"/>
    </source>
</evidence>
<evidence type="ECO:0000256" key="8">
    <source>
        <dbReference type="ARBA" id="ARBA00022737"/>
    </source>
</evidence>
<dbReference type="SMART" id="SM00303">
    <property type="entry name" value="GPS"/>
    <property type="match status" value="1"/>
</dbReference>
<sequence>MQITHIFKWILFILILFGWLSFSQAICSPCPSSCSCNHLPSSSFICEVNCTGAGLLTIPEPTTLPLNVSYLYLNANNITKVPSSSFAGLEQLYYVNLAKNKIDLVEQGAFSNLSMLSELDLHGNLLSVLPGDIFLGTVPLAKIHLSGNKWNCNCSTAQFRNWVISNLPVVQDEARALCAEPIYLHGLSLGNSTFYEDMCPEGYISCEEESNLFLLWELPDTNTTLIKSIDCTSLCFHSGFNYAFSNGSSCICARKGSNQNTTALNYNEMNLCSQVCTSPQPEYACNRKVLQNSVSRASLGLVFSGLGPYLLTEEVVITVTDSSGIVENYMWQFNDTEDVYVSVARHKYGVSGQYWVTVTAQSGKGLETYSLLITVEEPIAGVKLQCPTEIGSGETLNLKISVDQGTNALVSWTALNKLNVSTPDESFCPSTTSYLAASKSCYEVFHSSLHNWYSARQSCQQKGGDLAVIDSETVHEFLKSHMADNISYWIGVSDQGIQNNFYYVDGRAVLDYYFKALSNHSEIDIDALAQSASSQSCAREIFGLWIPTNCSNEYGYICQYKSQETVVDPSHYVAGYTIFESAFPEVHNAQLVNSSSASGAEKNYVLLFPGLWLASEGKLSSWEIVTHIASEIKLQVYRPQCPESQHLWFPGCGDLETPFTVCDDTICNVPETSCPAGQRYCQLSKTGSKCQSQLLPCSLYDDDDSNIPLHHAGAIPSYLLVADYLVNIPQAGLHQVFLDDLREVKENDVIGIAFSKEFFNVGESLLSDIPLKCKNSNLSNWRQSAMLFNLTNSSQERLSAGDSYSWVDFIWCDIRLHYSKPSESVSSSSFLNQLQPGTQILTATLSNGMMKSSATAQCTVTIKDEVQNISFLYPTSSLKVDGISAIYVEKNEFVNFTIQVLGGGNETSSNWTLTNTGTTETTKALSTDAECSAATSYSETLDSDCSKVSYSNLRFSDIGNTTIDISAKNVISSRSIQLKVITEEAITGAQINPPNVTRILAGISQVFASSYETGSNVTTEWVVDDLLQFKFVQSTYKVLFRKPSSYRLTMMLSNHVSSANKTIFLTVDTMNRLKNLEFVNKPIFVEYDVDFTFEISVEIDENIDADVEWYFDDTLEKENNLSQPHNGVRLTSDEEQVQVKTTCVKKFASLGVKKIKVKVVNEYDDITIEDTVQVRAELTNITMDLLSDPLANHDITFSANVIPSGLGSNFTFKWGDFTSPTTVTATTTASHTFATHGTYNVSVTAVNGVNEISTWKEFVIYEEITGLTVTTNSPTELGVPSVLNVDASSGNVSGTSLSFFLGHSSTPVWINQTDWKLQHNYTAAGTYNITVIVSNPVSTKSQSVQVEVYGLEILFVNLTSECFETNKEVVLQAVMETTRFIDLTFDWMFTSVASKSVVGNNTVEHSYASAGNHSCSVEVRSSQTSNTHKKEFTVCIQAPTTNLSLSTTTIATETGLEHCFNYAVYDGSNVMVTLIYGDENEQQVADMIGSVCHTYTAAGNYSAKLFAQNAVSMADKTVIVMIQDRIQDVSVTTNVSYGFNIALGEVVLYTAIFNGTDAVVEWYFGDPSDVKYGISVTHAYNAIDDYYLTVTVSNEVNSEDEEVKVRVYNPVNGSALAISPIPSVVAVGTTTDFNVISQGNAEYFYWNIEPNVFGWDNETSQKMFSHTFTQSDKYNITLKGENVASSSTISNTLLVSEPLDNLVIVAVNATPLGFWATKEPLEFEVKIRNGLKLNPISSATAGDLSYLHFEWKFISNKTESFPNSSYTEEYQLDEPVIYTAFVNVSNEISSAVADKQITLQHRITNITFEKTEPPAHATKTGEIVSINASIASGSSIEYTWKANSTSHPEEFLNNNLFTHTYDTAGHYKIVLELKNEVSNIESTYQLYVQDMISGLSVEHVNAVTEFYVPHNVDTLFHADIQQGSDVYYRWQGVRVDTGLKSDIKYEQLNDIQWRFPEVATYILMVNASNFISWVDLNITVYVMEPVSGLEINLLQNIISTGSTIWVNATIESGVSAEFLLDYGDGASVAKGVDSSLSSFSQRHTYNTNGTFLISATAKNNASLLNDTIYLYVRDKISGLKIEGIADGGYISSDGSLTLSATVDSGSFVVYNWTLTYADGSIERNVGSSWTIHTSIPGPASLRVVADNVVDSSILTLSLEVQDPPDFTFNIIDPNNIYINETVSLQIIKNGGTDIVYNVSFEPGNEIENTSSLMHTHVYTDIGAFPVVVTAFNKASQKSDKKFIYVKRLLCVAPHLSFVGNLAQKTRFYRSRKVYLETEIERYGCTTYNVKYEWHVYKQENCSESLDPDNDISSNMTLASNPLLAIPALKLDINKYCVTNSATYVDTPLSATIRNSFEIIATPLAVVIAGGTFRHISQSETIVLDASSSFDPDEEALNQTPLDYEWHCSSKPTTLAVATNASDNCFSVSTSKKIEIMASNLLVNREYNFTVQASKVGKIPVTTWQSVTIVADLIPTVTVSCYSCRLQSSLRISSAHHLVLLGSCASCSLRDKVEYLWEATRRNTSDGTASPFPLNTDTTTTGNSGRYLVVRVGAMASYFEYEFNLTIKVNSASGLSKLIMFTNKPPVDGSCSLLYPGSQAYVLETLVSFVCTGWKDEDVSPLIYTILAMRFSGGQKFDDFVIYRGTSSSYEAYLPLGFEDNGFDVVIQIHVEDALGTYSIGLNETLKVKLNAQTNTLQWLSNKTSNELAELQRSSNPQRVADFAAGLITVLNQESQINGGSDDDQDFDSRKEIRNNITRTVTSLNTNSFDEISQMSTVFKQCMKIPAEFQDTSLQNISVLKLDELSEQMISYIDVASQTSFLTVTTNLMEAVSYLVESVNYPIYVSGDALSTQSVNGDSTLSTEYRMSVVEQLMSSAVKLTDNVLEGRVVGEEPVFLNASVFSTIAARTTPANMNKTIANDGCYVELSQYEFQNLIDEVDEFSTDTEILSIFSVYEQNPFTYKFLPTTLDPGIAYISTRVPSLQFQLPNHTQLVVAGLRDEFMQDRYIKFVMSNSERQFIPSQDTDQLADLSSSDSYAPRNGVAFHYQDLRSLNSAQFVINNNNTDSSTAVYIMVVYDLLSSLNRAELNPFVDVYFDYDSKPNASHNSKHFKLYENDVGPKADHRNYTIYLAPEGNRNMLPQYYLNVSNLFQHVDVKVGIGVYYSSCQFFDTEKNEWSNEGLMTSHECLPSIAVCYSNHLTSFGSFTISPPNIVDLTEIANIDFSQNPVALIVVVVVFVLYVVAALWSYRVDQKDIRFASVVPLCGPNLRHKYEITVKTSPGLGSGTTANVGICVYGYESRTGARHLYKKGAFQRGLVDVFQIASEHSLGTVYKLKVWHDNTGLDPGWNISRIMVKDLHNGAKYYFLLDTWLQVYPDDDDETCLQKTVRAASDEEMSDFSMRFGTQLSYGWEDTHLWWSLIERPPRSRFTRVQRATCCATLIYTFMLFSMMWYQNYEDDEQIGHIRWRDFAVGAIVSIMVFPVNLILVLLFKKSKCKVPAMKPWHDRAQTAQTVEILDEIFDGKSRRSVFTLSGLGSQSSLPGHTNSAYKDWLKNAAGDDISLSSRVTSDDTGISTAGESISPTEQEPNMKLRRRNTGLPRYNVDSDDDEDDDFWDPFLSEESLDDDMSLRPTNLRRTHKAKFNKNLLGMTEDGKEESDIEENEELPEINPDHISHRDLHSRASTTIGTSPQTSTETFLLPHPFVYFAYFLCFGTMGLSIFFIILYGSQYGVEKTTWWLVSMLVALAESFLIIEPIKVIFVAIYVAMFTENHTPEQNDNLVENPLVETYDNVTKSSKIRPPGGFALEQCKDQAKKSTRAKKLLAHFVLYTLLLWATIIFCVWDRDSSSYWSSWSINKSLYDTHMTVSENQANAVNNSNFWKIKTNDDIWSWMHQVLEVKILNVNETDLDNSNVHNHLLGKIRVRQQRSLPAGCIAAGVSPNMIPPGHTCLSPNISPQDRNFYYSGWTNTLSGSNATWSYSPATLTGVGYWGQEQLYDDSGYSVYLDTTTFEEQLLSLEMGGWLDRFTRVCFVEFAQLNPATYWITVTTVMFEIGTTGAVQPSHITQTVRLFTPSSAVFLDMIFIAIIGLICIVLWAREISKLYHERNKTLSTICKRTNWLNITVNLLTTTLCILFVYKEIYMEEVMQSYKSNRTEFTNFYKIALFANLVTYLAAILLAVLIIKSVQLFRFFKRWSTFGETLTRGMKHFLVATLAWLVLVFAYAQLGYLIFGLSSIHAITDFKDFQNSLYSMIRLIRGRFDPKPCFDMSPCFSAFFFLSYYFGVFIIICRLFAVILIKEYKEARLRNKRPRYGVHDHDILNYMIQRVKMRLGIIKPRQYRPTVHFEGMSLASSRSSFISLDSLGTCFTPERISQCSDASGVSSSDSGLGTPSNHSISLFDYLTLEHPPFEKPMDDLHLDYLYERLSSYSVDMMLKRFERVNKVSDDVLIIESKLLAITQQLEQRKLLKSQSSEIAMAVSKTTLPESSSQKASPAKEGSAKSIASGSLSRRTASEMEARFETVLNSLYPVSNRSHPVPKRSTSCAGTALIPLDSSGVGASEHPAENRKRPHSDEGVRNIARNKNTDNQKSITTKKSAW</sequence>
<keyword evidence="6 15" id="KW-0812">Transmembrane</keyword>
<dbReference type="Pfam" id="PF00059">
    <property type="entry name" value="Lectin_C"/>
    <property type="match status" value="1"/>
</dbReference>
<feature type="signal peptide" evidence="16">
    <location>
        <begin position="1"/>
        <end position="25"/>
    </location>
</feature>
<dbReference type="Proteomes" id="UP001642483">
    <property type="component" value="Unassembled WGS sequence"/>
</dbReference>
<feature type="compositionally biased region" description="Acidic residues" evidence="14">
    <location>
        <begin position="3604"/>
        <end position="3613"/>
    </location>
</feature>
<feature type="region of interest" description="Disordered" evidence="14">
    <location>
        <begin position="4526"/>
        <end position="4595"/>
    </location>
</feature>
<evidence type="ECO:0000256" key="16">
    <source>
        <dbReference type="SAM" id="SignalP"/>
    </source>
</evidence>
<organism evidence="21 22">
    <name type="scientific">Clavelina lepadiformis</name>
    <name type="common">Light-bulb sea squirt</name>
    <name type="synonym">Ascidia lepadiformis</name>
    <dbReference type="NCBI Taxonomy" id="159417"/>
    <lineage>
        <taxon>Eukaryota</taxon>
        <taxon>Metazoa</taxon>
        <taxon>Chordata</taxon>
        <taxon>Tunicata</taxon>
        <taxon>Ascidiacea</taxon>
        <taxon>Aplousobranchia</taxon>
        <taxon>Clavelinidae</taxon>
        <taxon>Clavelina</taxon>
    </lineage>
</organism>
<feature type="domain" description="PKD" evidence="18">
    <location>
        <begin position="1286"/>
        <end position="1348"/>
    </location>
</feature>
<feature type="transmembrane region" description="Helical" evidence="15">
    <location>
        <begin position="3228"/>
        <end position="3248"/>
    </location>
</feature>
<evidence type="ECO:0000256" key="13">
    <source>
        <dbReference type="PROSITE-ProRule" id="PRU00152"/>
    </source>
</evidence>
<evidence type="ECO:0000256" key="15">
    <source>
        <dbReference type="SAM" id="Phobius"/>
    </source>
</evidence>
<feature type="transmembrane region" description="Helical" evidence="15">
    <location>
        <begin position="3703"/>
        <end position="3725"/>
    </location>
</feature>
<keyword evidence="22" id="KW-1185">Reference proteome</keyword>
<name>A0ABP0GXF6_CLALP</name>
<feature type="domain" description="PKD" evidence="18">
    <location>
        <begin position="1614"/>
        <end position="1702"/>
    </location>
</feature>
<keyword evidence="10" id="KW-0969">Cilium</keyword>